<evidence type="ECO:0000313" key="3">
    <source>
        <dbReference type="Proteomes" id="UP000613580"/>
    </source>
</evidence>
<dbReference type="GO" id="GO:0016787">
    <property type="term" value="F:hydrolase activity"/>
    <property type="evidence" value="ECO:0007669"/>
    <property type="project" value="UniProtKB-KW"/>
</dbReference>
<dbReference type="OrthoDB" id="5311491at2759"/>
<comment type="caution">
    <text evidence="2">The sequence shown here is derived from an EMBL/GenBank/DDBJ whole genome shotgun (WGS) entry which is preliminary data.</text>
</comment>
<keyword evidence="3" id="KW-1185">Reference proteome</keyword>
<evidence type="ECO:0000259" key="1">
    <source>
        <dbReference type="Pfam" id="PF12697"/>
    </source>
</evidence>
<protein>
    <submittedName>
        <fullName evidence="2">AB hydrolase-1 domain-containing protein</fullName>
    </submittedName>
</protein>
<dbReference type="InterPro" id="IPR029058">
    <property type="entry name" value="AB_hydrolase_fold"/>
</dbReference>
<dbReference type="Gene3D" id="3.40.50.1820">
    <property type="entry name" value="alpha/beta hydrolase"/>
    <property type="match status" value="1"/>
</dbReference>
<accession>A0A8H6S6T6</accession>
<feature type="domain" description="AB hydrolase-1" evidence="1">
    <location>
        <begin position="46"/>
        <end position="354"/>
    </location>
</feature>
<keyword evidence="2" id="KW-0378">Hydrolase</keyword>
<dbReference type="AlphaFoldDB" id="A0A8H6S6T6"/>
<dbReference type="EMBL" id="JACAZE010000020">
    <property type="protein sequence ID" value="KAF7293878.1"/>
    <property type="molecule type" value="Genomic_DNA"/>
</dbReference>
<gene>
    <name evidence="2" type="ORF">HMN09_01183900</name>
</gene>
<dbReference type="InterPro" id="IPR000073">
    <property type="entry name" value="AB_hydrolase_1"/>
</dbReference>
<dbReference type="SUPFAM" id="SSF53474">
    <property type="entry name" value="alpha/beta-Hydrolases"/>
    <property type="match status" value="1"/>
</dbReference>
<evidence type="ECO:0000313" key="2">
    <source>
        <dbReference type="EMBL" id="KAF7293878.1"/>
    </source>
</evidence>
<dbReference type="Pfam" id="PF12697">
    <property type="entry name" value="Abhydrolase_6"/>
    <property type="match status" value="1"/>
</dbReference>
<dbReference type="Proteomes" id="UP000613580">
    <property type="component" value="Unassembled WGS sequence"/>
</dbReference>
<sequence length="363" mass="40757">MCLQIPTGAPTPAMAHFSSHTFELPNGIKIFYTDSGPPGSEVYTTLVMLHGSAFNGDGMAPLHGFAHKHNLRVILWNRRDYRGSTPYSDAELKDLRTGKQAHWDAHALSLALFFQYLIDAEKIPRPSSDRTAAGGIILSGWSFGGATALSILASPSAISVQSELYKKIEPYFKSFVLYDTPSWALGTPISPEFYDPFNDPDLPTPEEKYANFPLWVSSYWPHPNIAAEDVSGIMGNAKRAEKCTVESWTTQEREAWIDGVAAGRCELPCYVDPVQETLKEQAHRALYDPELTKSYFPNVTILHIALPETAPFPLWGYFTHKRDYEAFGAEGRATRFKMLERGNHFIHYDDPDYLLKEIVRGVF</sequence>
<name>A0A8H6S6T6_MYCCL</name>
<proteinExistence type="predicted"/>
<organism evidence="2 3">
    <name type="scientific">Mycena chlorophos</name>
    <name type="common">Agaric fungus</name>
    <name type="synonym">Agaricus chlorophos</name>
    <dbReference type="NCBI Taxonomy" id="658473"/>
    <lineage>
        <taxon>Eukaryota</taxon>
        <taxon>Fungi</taxon>
        <taxon>Dikarya</taxon>
        <taxon>Basidiomycota</taxon>
        <taxon>Agaricomycotina</taxon>
        <taxon>Agaricomycetes</taxon>
        <taxon>Agaricomycetidae</taxon>
        <taxon>Agaricales</taxon>
        <taxon>Marasmiineae</taxon>
        <taxon>Mycenaceae</taxon>
        <taxon>Mycena</taxon>
    </lineage>
</organism>
<reference evidence="2" key="1">
    <citation type="submission" date="2020-05" db="EMBL/GenBank/DDBJ databases">
        <title>Mycena genomes resolve the evolution of fungal bioluminescence.</title>
        <authorList>
            <person name="Tsai I.J."/>
        </authorList>
    </citation>
    <scope>NUCLEOTIDE SEQUENCE</scope>
    <source>
        <strain evidence="2">110903Hualien_Pintung</strain>
    </source>
</reference>